<reference evidence="1" key="1">
    <citation type="journal article" date="2014" name="Front. Microbiol.">
        <title>High frequency of phylogenetically diverse reductive dehalogenase-homologous genes in deep subseafloor sedimentary metagenomes.</title>
        <authorList>
            <person name="Kawai M."/>
            <person name="Futagami T."/>
            <person name="Toyoda A."/>
            <person name="Takaki Y."/>
            <person name="Nishi S."/>
            <person name="Hori S."/>
            <person name="Arai W."/>
            <person name="Tsubouchi T."/>
            <person name="Morono Y."/>
            <person name="Uchiyama I."/>
            <person name="Ito T."/>
            <person name="Fujiyama A."/>
            <person name="Inagaki F."/>
            <person name="Takami H."/>
        </authorList>
    </citation>
    <scope>NUCLEOTIDE SEQUENCE</scope>
    <source>
        <strain evidence="1">Expedition CK06-06</strain>
    </source>
</reference>
<feature type="non-terminal residue" evidence="1">
    <location>
        <position position="1"/>
    </location>
</feature>
<evidence type="ECO:0000313" key="1">
    <source>
        <dbReference type="EMBL" id="GAG55490.1"/>
    </source>
</evidence>
<dbReference type="AlphaFoldDB" id="X0YHY6"/>
<dbReference type="EMBL" id="BART01008591">
    <property type="protein sequence ID" value="GAG55490.1"/>
    <property type="molecule type" value="Genomic_DNA"/>
</dbReference>
<proteinExistence type="predicted"/>
<accession>X0YHY6</accession>
<organism evidence="1">
    <name type="scientific">marine sediment metagenome</name>
    <dbReference type="NCBI Taxonomy" id="412755"/>
    <lineage>
        <taxon>unclassified sequences</taxon>
        <taxon>metagenomes</taxon>
        <taxon>ecological metagenomes</taxon>
    </lineage>
</organism>
<comment type="caution">
    <text evidence="1">The sequence shown here is derived from an EMBL/GenBank/DDBJ whole genome shotgun (WGS) entry which is preliminary data.</text>
</comment>
<name>X0YHY6_9ZZZZ</name>
<gene>
    <name evidence="1" type="ORF">S01H4_19292</name>
</gene>
<protein>
    <submittedName>
        <fullName evidence="1">Uncharacterized protein</fullName>
    </submittedName>
</protein>
<sequence length="97" mass="11114">ESNMSEKAYRIYNINYCKVPSFNLLYDDKLVEFFTDKYQFFVLIDDDGTGVVVLPVEALQSALEEVTMTEDVKTALEADIKACKAIGWVRYLVTEEV</sequence>